<feature type="compositionally biased region" description="Basic and acidic residues" evidence="1">
    <location>
        <begin position="13"/>
        <end position="28"/>
    </location>
</feature>
<dbReference type="EMBL" id="CAJHJT010000001">
    <property type="protein sequence ID" value="CAD6991919.1"/>
    <property type="molecule type" value="Genomic_DNA"/>
</dbReference>
<keyword evidence="3" id="KW-1185">Reference proteome</keyword>
<evidence type="ECO:0000256" key="1">
    <source>
        <dbReference type="SAM" id="MobiDB-lite"/>
    </source>
</evidence>
<gene>
    <name evidence="2" type="ORF">CCAP1982_LOCUS808</name>
</gene>
<organism evidence="2 3">
    <name type="scientific">Ceratitis capitata</name>
    <name type="common">Mediterranean fruit fly</name>
    <name type="synonym">Tephritis capitata</name>
    <dbReference type="NCBI Taxonomy" id="7213"/>
    <lineage>
        <taxon>Eukaryota</taxon>
        <taxon>Metazoa</taxon>
        <taxon>Ecdysozoa</taxon>
        <taxon>Arthropoda</taxon>
        <taxon>Hexapoda</taxon>
        <taxon>Insecta</taxon>
        <taxon>Pterygota</taxon>
        <taxon>Neoptera</taxon>
        <taxon>Endopterygota</taxon>
        <taxon>Diptera</taxon>
        <taxon>Brachycera</taxon>
        <taxon>Muscomorpha</taxon>
        <taxon>Tephritoidea</taxon>
        <taxon>Tephritidae</taxon>
        <taxon>Ceratitis</taxon>
        <taxon>Ceratitis</taxon>
    </lineage>
</organism>
<feature type="compositionally biased region" description="Basic residues" evidence="1">
    <location>
        <begin position="1"/>
        <end position="12"/>
    </location>
</feature>
<feature type="region of interest" description="Disordered" evidence="1">
    <location>
        <begin position="1"/>
        <end position="28"/>
    </location>
</feature>
<reference evidence="2" key="1">
    <citation type="submission" date="2020-11" db="EMBL/GenBank/DDBJ databases">
        <authorList>
            <person name="Whitehead M."/>
        </authorList>
    </citation>
    <scope>NUCLEOTIDE SEQUENCE</scope>
    <source>
        <strain evidence="2">EGII</strain>
    </source>
</reference>
<evidence type="ECO:0000313" key="3">
    <source>
        <dbReference type="Proteomes" id="UP000606786"/>
    </source>
</evidence>
<sequence length="206" mass="23827">MERSTRKKHKNVQKHECHEQQRMAGDERHQCKIEEVNAKDIWENEQMKFGKESKNSNLGSHNAPNAFPSRVVNCSGRWHCSLDGYLQRRMASYITRSGTRAHMGGHKSLAHRKVSVMQWQRLKVVELCKRLLPPFQHHTSHWRHEHGYADDKRYCICINVQRQAWRTVGCQILSKSCQVAVASTASNVRTHTASREYANNNNGGIL</sequence>
<name>A0A811TYV5_CERCA</name>
<protein>
    <submittedName>
        <fullName evidence="2">(Mediterranean fruit fly) hypothetical protein</fullName>
    </submittedName>
</protein>
<comment type="caution">
    <text evidence="2">The sequence shown here is derived from an EMBL/GenBank/DDBJ whole genome shotgun (WGS) entry which is preliminary data.</text>
</comment>
<accession>A0A811TYV5</accession>
<proteinExistence type="predicted"/>
<dbReference type="Proteomes" id="UP000606786">
    <property type="component" value="Unassembled WGS sequence"/>
</dbReference>
<evidence type="ECO:0000313" key="2">
    <source>
        <dbReference type="EMBL" id="CAD6991919.1"/>
    </source>
</evidence>
<dbReference type="AlphaFoldDB" id="A0A811TYV5"/>